<feature type="region of interest" description="Disordered" evidence="1">
    <location>
        <begin position="54"/>
        <end position="76"/>
    </location>
</feature>
<accession>A0A7J6LE89</accession>
<gene>
    <name evidence="2" type="ORF">FOZ61_006387</name>
</gene>
<dbReference type="Proteomes" id="UP000570595">
    <property type="component" value="Unassembled WGS sequence"/>
</dbReference>
<comment type="caution">
    <text evidence="2">The sequence shown here is derived from an EMBL/GenBank/DDBJ whole genome shotgun (WGS) entry which is preliminary data.</text>
</comment>
<organism evidence="2 3">
    <name type="scientific">Perkinsus olseni</name>
    <name type="common">Perkinsus atlanticus</name>
    <dbReference type="NCBI Taxonomy" id="32597"/>
    <lineage>
        <taxon>Eukaryota</taxon>
        <taxon>Sar</taxon>
        <taxon>Alveolata</taxon>
        <taxon>Perkinsozoa</taxon>
        <taxon>Perkinsea</taxon>
        <taxon>Perkinsida</taxon>
        <taxon>Perkinsidae</taxon>
        <taxon>Perkinsus</taxon>
    </lineage>
</organism>
<name>A0A7J6LE89_PEROL</name>
<reference evidence="2 3" key="1">
    <citation type="submission" date="2020-04" db="EMBL/GenBank/DDBJ databases">
        <title>Perkinsus olseni comparative genomics.</title>
        <authorList>
            <person name="Bogema D.R."/>
        </authorList>
    </citation>
    <scope>NUCLEOTIDE SEQUENCE [LARGE SCALE GENOMIC DNA]</scope>
    <source>
        <strain evidence="2">ATCC PRA-179</strain>
    </source>
</reference>
<dbReference type="AlphaFoldDB" id="A0A7J6LE89"/>
<evidence type="ECO:0000313" key="3">
    <source>
        <dbReference type="Proteomes" id="UP000570595"/>
    </source>
</evidence>
<evidence type="ECO:0000256" key="1">
    <source>
        <dbReference type="SAM" id="MobiDB-lite"/>
    </source>
</evidence>
<evidence type="ECO:0000313" key="2">
    <source>
        <dbReference type="EMBL" id="KAF4657280.1"/>
    </source>
</evidence>
<proteinExistence type="predicted"/>
<protein>
    <submittedName>
        <fullName evidence="2">Uncharacterized protein</fullName>
    </submittedName>
</protein>
<dbReference type="EMBL" id="JABAHT010000363">
    <property type="protein sequence ID" value="KAF4657280.1"/>
    <property type="molecule type" value="Genomic_DNA"/>
</dbReference>
<sequence>MPLSTMGTSGAKSPLESVVDGLDSRKLKWDSGTLRSFLMAGWVPRALVSCTLTGAAEAPSQQSTRRDPSSGSRLIVGQKQTSTTWSGFFLLIGLPENDRLLPWEKVQR</sequence>